<evidence type="ECO:0000313" key="1">
    <source>
        <dbReference type="EMBL" id="NIR73495.1"/>
    </source>
</evidence>
<dbReference type="InterPro" id="IPR011990">
    <property type="entry name" value="TPR-like_helical_dom_sf"/>
</dbReference>
<comment type="caution">
    <text evidence="1">The sequence shown here is derived from an EMBL/GenBank/DDBJ whole genome shotgun (WGS) entry which is preliminary data.</text>
</comment>
<dbReference type="EMBL" id="JAACAK010000002">
    <property type="protein sequence ID" value="NIR73495.1"/>
    <property type="molecule type" value="Genomic_DNA"/>
</dbReference>
<name>A0AAE4Z9U5_9BACT</name>
<evidence type="ECO:0000313" key="2">
    <source>
        <dbReference type="Proteomes" id="UP000702544"/>
    </source>
</evidence>
<gene>
    <name evidence="1" type="ORF">GWO12_00035</name>
</gene>
<dbReference type="Gene3D" id="1.25.40.10">
    <property type="entry name" value="Tetratricopeptide repeat domain"/>
    <property type="match status" value="1"/>
</dbReference>
<accession>A0AAE4Z9U5</accession>
<dbReference type="Pfam" id="PF13432">
    <property type="entry name" value="TPR_16"/>
    <property type="match status" value="2"/>
</dbReference>
<dbReference type="SMART" id="SM00028">
    <property type="entry name" value="TPR"/>
    <property type="match status" value="3"/>
</dbReference>
<dbReference type="SUPFAM" id="SSF48452">
    <property type="entry name" value="TPR-like"/>
    <property type="match status" value="1"/>
</dbReference>
<reference evidence="1 2" key="1">
    <citation type="submission" date="2020-01" db="EMBL/GenBank/DDBJ databases">
        <title>Genomes assembled from Gulf of Kutch pelagic sediment metagenomes.</title>
        <authorList>
            <person name="Chandrashekar M."/>
            <person name="Mahajan M.S."/>
            <person name="Dave K.J."/>
            <person name="Vatsa P."/>
            <person name="Nathani N.M."/>
        </authorList>
    </citation>
    <scope>NUCLEOTIDE SEQUENCE [LARGE SCALE GENOMIC DNA]</scope>
    <source>
        <strain evidence="1">KS3-K002</strain>
    </source>
</reference>
<dbReference type="Proteomes" id="UP000702544">
    <property type="component" value="Unassembled WGS sequence"/>
</dbReference>
<dbReference type="InterPro" id="IPR019734">
    <property type="entry name" value="TPR_rpt"/>
</dbReference>
<sequence>MIQPEVREVAGVFRGELRWMFGPYPALIPEAGWPSVGILDALCRGMQGRGDWTEGEKLFAAGAAAHVGELVHDCWAVFAEEVRVQHDDGVVCTGRMEGDSSYRLPVEKGMLAALRDPSLPQHPPEFLPFCPGSDRNPLESFGLSACLGISAFGEGDWIELRGDALEQRAAAVVPRLAGMCADYYRELHPEEHLGQRADLYGRLIWPLTLCEGVRAYTEAAANLLAYLDGALAVIRGALPLLRNLARYPLRTVRGAALTCLVLDERVPVSGELIEIAADHFVDRAPAYREAAIELAAERGRNIDWLNGGVNAQARFRYERQLSLLPLIHLPFELCVEPSNRELVSALIRGDAEAARDLLSKRLRRDGRGPQILFQQAMLQRHLGELDAAESLLQEIVRLYPERLDAEFYVEAGVGALARNQLEDAITRLERARVLGPARNRVALILGDAYARAGRHDEAVAAFGEAIAQGHLPSDVLVSRAEVQRLRGQQEGYSRDLAAAAALHPFNPRVVEKVMAGYVEA</sequence>
<proteinExistence type="predicted"/>
<dbReference type="AlphaFoldDB" id="A0AAE4Z9U5"/>
<protein>
    <submittedName>
        <fullName evidence="1">Tetratricopeptide repeat protein</fullName>
    </submittedName>
</protein>
<organism evidence="1 2">
    <name type="scientific">Candidatus Kutchimonas denitrificans</name>
    <dbReference type="NCBI Taxonomy" id="3056748"/>
    <lineage>
        <taxon>Bacteria</taxon>
        <taxon>Pseudomonadati</taxon>
        <taxon>Gemmatimonadota</taxon>
        <taxon>Gemmatimonadia</taxon>
        <taxon>Candidatus Palauibacterales</taxon>
        <taxon>Candidatus Palauibacteraceae</taxon>
        <taxon>Candidatus Kutchimonas</taxon>
    </lineage>
</organism>